<accession>A0A9J5VZU4</accession>
<gene>
    <name evidence="2" type="ORF">H5410_064262</name>
</gene>
<dbReference type="Proteomes" id="UP000824120">
    <property type="component" value="Unassembled WGS sequence"/>
</dbReference>
<organism evidence="2 3">
    <name type="scientific">Solanum commersonii</name>
    <name type="common">Commerson's wild potato</name>
    <name type="synonym">Commerson's nightshade</name>
    <dbReference type="NCBI Taxonomy" id="4109"/>
    <lineage>
        <taxon>Eukaryota</taxon>
        <taxon>Viridiplantae</taxon>
        <taxon>Streptophyta</taxon>
        <taxon>Embryophyta</taxon>
        <taxon>Tracheophyta</taxon>
        <taxon>Spermatophyta</taxon>
        <taxon>Magnoliopsida</taxon>
        <taxon>eudicotyledons</taxon>
        <taxon>Gunneridae</taxon>
        <taxon>Pentapetalae</taxon>
        <taxon>asterids</taxon>
        <taxon>lamiids</taxon>
        <taxon>Solanales</taxon>
        <taxon>Solanaceae</taxon>
        <taxon>Solanoideae</taxon>
        <taxon>Solaneae</taxon>
        <taxon>Solanum</taxon>
    </lineage>
</organism>
<name>A0A9J5VZU4_SOLCO</name>
<sequence length="198" mass="22067">MHTLKHETFHNYLCLLACILKFRGQYETLRAKCSSNMFDLVSSAIFLTLLSISGEQPDERTSSSRENQRRQCLLSAFLFSPCPSLFFSYFFGEAAAQTSSQASHWQGATATSTTHPAAPTGEDSIGQQLHGDGERPGDLASLFRRQKQPPISKQAMLTMKTKVFVIWTDLSPGGPIIFYLSKITLLVVQCLLDLKRGR</sequence>
<dbReference type="AlphaFoldDB" id="A0A9J5VZU4"/>
<evidence type="ECO:0000256" key="1">
    <source>
        <dbReference type="SAM" id="MobiDB-lite"/>
    </source>
</evidence>
<evidence type="ECO:0000313" key="2">
    <source>
        <dbReference type="EMBL" id="KAG5568725.1"/>
    </source>
</evidence>
<comment type="caution">
    <text evidence="2">The sequence shown here is derived from an EMBL/GenBank/DDBJ whole genome shotgun (WGS) entry which is preliminary data.</text>
</comment>
<feature type="region of interest" description="Disordered" evidence="1">
    <location>
        <begin position="105"/>
        <end position="138"/>
    </location>
</feature>
<feature type="compositionally biased region" description="Low complexity" evidence="1">
    <location>
        <begin position="108"/>
        <end position="120"/>
    </location>
</feature>
<keyword evidence="3" id="KW-1185">Reference proteome</keyword>
<dbReference type="EMBL" id="JACXVP010000057">
    <property type="protein sequence ID" value="KAG5568725.1"/>
    <property type="molecule type" value="Genomic_DNA"/>
</dbReference>
<reference evidence="2" key="1">
    <citation type="submission" date="2020-09" db="EMBL/GenBank/DDBJ databases">
        <title>De no assembly of potato wild relative species, Solanum commersonii.</title>
        <authorList>
            <person name="Cho K."/>
        </authorList>
    </citation>
    <scope>NUCLEOTIDE SEQUENCE</scope>
    <source>
        <strain evidence="2">LZ3.2</strain>
        <tissue evidence="2">Leaf</tissue>
    </source>
</reference>
<proteinExistence type="predicted"/>
<protein>
    <submittedName>
        <fullName evidence="2">Uncharacterized protein</fullName>
    </submittedName>
</protein>
<evidence type="ECO:0000313" key="3">
    <source>
        <dbReference type="Proteomes" id="UP000824120"/>
    </source>
</evidence>